<evidence type="ECO:0000256" key="2">
    <source>
        <dbReference type="ARBA" id="ARBA00022475"/>
    </source>
</evidence>
<sequence>MNFLLQAVASFLAMIAFMVILNVPRKLLVPGGLLGMFVWLLYLLLQGPTNPLIATFLAAVIGSMISQVMSILLKTPSIIFSLAILAPLVPGYRSYMTTTYFVSGDYAQALANITSVLTLCLIIPIGMASGTVLLQVYRAIQKRWYQTPTT</sequence>
<evidence type="ECO:0000313" key="10">
    <source>
        <dbReference type="EMBL" id="RRR51927.1"/>
    </source>
</evidence>
<reference evidence="10 11" key="2">
    <citation type="submission" date="2018-12" db="EMBL/GenBank/DDBJ databases">
        <title>Whole-genome sequences of fifteen clinical Streptococcus suis strains isolated from pigs between 2006 and 2018.</title>
        <authorList>
            <person name="Stevens M.J.A."/>
            <person name="Cernela N."/>
            <person name="Spoerry Serrano N."/>
            <person name="Schmitt S."/>
            <person name="Schrenzel J."/>
            <person name="Stephan R."/>
        </authorList>
    </citation>
    <scope>NUCLEOTIDE SEQUENCE [LARGE SCALE GENOMIC DNA]</scope>
    <source>
        <strain evidence="10 11">PP422</strain>
    </source>
</reference>
<gene>
    <name evidence="10" type="ORF">EI998_07870</name>
</gene>
<feature type="transmembrane region" description="Helical" evidence="8">
    <location>
        <begin position="78"/>
        <end position="96"/>
    </location>
</feature>
<evidence type="ECO:0000256" key="1">
    <source>
        <dbReference type="ARBA" id="ARBA00004651"/>
    </source>
</evidence>
<dbReference type="Proteomes" id="UP000274117">
    <property type="component" value="Unassembled WGS sequence"/>
</dbReference>
<keyword evidence="3" id="KW-0997">Cell inner membrane</keyword>
<comment type="caution">
    <text evidence="10">The sequence shown here is derived from an EMBL/GenBank/DDBJ whole genome shotgun (WGS) entry which is preliminary data.</text>
</comment>
<keyword evidence="6 8" id="KW-0472">Membrane</keyword>
<evidence type="ECO:0000256" key="3">
    <source>
        <dbReference type="ARBA" id="ARBA00022519"/>
    </source>
</evidence>
<evidence type="ECO:0000259" key="9">
    <source>
        <dbReference type="Pfam" id="PF12821"/>
    </source>
</evidence>
<feature type="transmembrane region" description="Helical" evidence="8">
    <location>
        <begin position="28"/>
        <end position="45"/>
    </location>
</feature>
<dbReference type="EMBL" id="RSDO01000013">
    <property type="protein sequence ID" value="RRR51927.1"/>
    <property type="molecule type" value="Genomic_DNA"/>
</dbReference>
<evidence type="ECO:0000256" key="8">
    <source>
        <dbReference type="SAM" id="Phobius"/>
    </source>
</evidence>
<comment type="subcellular location">
    <subcellularLocation>
        <location evidence="1">Cell membrane</location>
        <topology evidence="1">Multi-pass membrane protein</topology>
    </subcellularLocation>
</comment>
<evidence type="ECO:0000313" key="11">
    <source>
        <dbReference type="Proteomes" id="UP000274117"/>
    </source>
</evidence>
<feature type="domain" description="Threonine/Serine exporter ThrE" evidence="9">
    <location>
        <begin position="6"/>
        <end position="128"/>
    </location>
</feature>
<reference evidence="10 11" key="1">
    <citation type="submission" date="2018-11" db="EMBL/GenBank/DDBJ databases">
        <authorList>
            <person name="Stevens M.J."/>
            <person name="Cernela N."/>
            <person name="Spoerry Serrano N."/>
            <person name="Schmitt S."/>
            <person name="Schrenzel J."/>
            <person name="Stephan R."/>
        </authorList>
    </citation>
    <scope>NUCLEOTIDE SEQUENCE [LARGE SCALE GENOMIC DNA]</scope>
    <source>
        <strain evidence="10 11">PP422</strain>
    </source>
</reference>
<evidence type="ECO:0000256" key="6">
    <source>
        <dbReference type="ARBA" id="ARBA00023136"/>
    </source>
</evidence>
<keyword evidence="5 8" id="KW-1133">Transmembrane helix</keyword>
<evidence type="ECO:0000256" key="7">
    <source>
        <dbReference type="ARBA" id="ARBA00034125"/>
    </source>
</evidence>
<dbReference type="GO" id="GO:0015744">
    <property type="term" value="P:succinate transport"/>
    <property type="evidence" value="ECO:0007669"/>
    <property type="project" value="TreeGrafter"/>
</dbReference>
<feature type="transmembrane region" description="Helical" evidence="8">
    <location>
        <begin position="6"/>
        <end position="23"/>
    </location>
</feature>
<feature type="transmembrane region" description="Helical" evidence="8">
    <location>
        <begin position="51"/>
        <end position="73"/>
    </location>
</feature>
<dbReference type="GO" id="GO:0005886">
    <property type="term" value="C:plasma membrane"/>
    <property type="evidence" value="ECO:0007669"/>
    <property type="project" value="UniProtKB-SubCell"/>
</dbReference>
<accession>A0A3R8S871</accession>
<dbReference type="InterPro" id="IPR024528">
    <property type="entry name" value="ThrE_2"/>
</dbReference>
<dbReference type="Pfam" id="PF12821">
    <property type="entry name" value="ThrE_2"/>
    <property type="match status" value="1"/>
</dbReference>
<keyword evidence="4 8" id="KW-0812">Transmembrane</keyword>
<dbReference type="AlphaFoldDB" id="A0A3R8S871"/>
<comment type="similarity">
    <text evidence="7">Belongs to the ThrE exporter (TC 2.A.79) family.</text>
</comment>
<evidence type="ECO:0000256" key="4">
    <source>
        <dbReference type="ARBA" id="ARBA00022692"/>
    </source>
</evidence>
<protein>
    <submittedName>
        <fullName evidence="10">Threonine/serine exporter family protein</fullName>
    </submittedName>
</protein>
<organism evidence="10 11">
    <name type="scientific">Streptococcus suis</name>
    <dbReference type="NCBI Taxonomy" id="1307"/>
    <lineage>
        <taxon>Bacteria</taxon>
        <taxon>Bacillati</taxon>
        <taxon>Bacillota</taxon>
        <taxon>Bacilli</taxon>
        <taxon>Lactobacillales</taxon>
        <taxon>Streptococcaceae</taxon>
        <taxon>Streptococcus</taxon>
    </lineage>
</organism>
<name>A0A3R8S871_STRSU</name>
<proteinExistence type="inferred from homology"/>
<evidence type="ECO:0000256" key="5">
    <source>
        <dbReference type="ARBA" id="ARBA00022989"/>
    </source>
</evidence>
<dbReference type="PANTHER" id="PTHR34390:SF1">
    <property type="entry name" value="SUCCINATE TRANSPORTER SUBUNIT YJJB-RELATED"/>
    <property type="match status" value="1"/>
</dbReference>
<keyword evidence="2" id="KW-1003">Cell membrane</keyword>
<feature type="transmembrane region" description="Helical" evidence="8">
    <location>
        <begin position="116"/>
        <end position="137"/>
    </location>
</feature>
<dbReference type="PANTHER" id="PTHR34390">
    <property type="entry name" value="UPF0442 PROTEIN YJJB-RELATED"/>
    <property type="match status" value="1"/>
</dbReference>
<dbReference type="InterPro" id="IPR050539">
    <property type="entry name" value="ThrE_Dicarb/AminoAcid_Exp"/>
</dbReference>